<keyword evidence="4" id="KW-1185">Reference proteome</keyword>
<comment type="caution">
    <text evidence="3">The sequence shown here is derived from an EMBL/GenBank/DDBJ whole genome shotgun (WGS) entry which is preliminary data.</text>
</comment>
<dbReference type="AlphaFoldDB" id="A0A830B807"/>
<dbReference type="PANTHER" id="PTHR47584">
    <property type="match status" value="1"/>
</dbReference>
<evidence type="ECO:0000313" key="4">
    <source>
        <dbReference type="Proteomes" id="UP000653305"/>
    </source>
</evidence>
<dbReference type="EMBL" id="BMAC01000071">
    <property type="protein sequence ID" value="GFP83830.1"/>
    <property type="molecule type" value="Genomic_DNA"/>
</dbReference>
<reference evidence="3" key="1">
    <citation type="submission" date="2020-07" db="EMBL/GenBank/DDBJ databases">
        <title>Ethylene signaling mediates host invasion by parasitic plants.</title>
        <authorList>
            <person name="Yoshida S."/>
        </authorList>
    </citation>
    <scope>NUCLEOTIDE SEQUENCE</scope>
    <source>
        <strain evidence="3">Okayama</strain>
    </source>
</reference>
<feature type="domain" description="Myb/SANT-like" evidence="2">
    <location>
        <begin position="65"/>
        <end position="158"/>
    </location>
</feature>
<dbReference type="InterPro" id="IPR024752">
    <property type="entry name" value="Myb/SANT-like_dom"/>
</dbReference>
<feature type="region of interest" description="Disordered" evidence="1">
    <location>
        <begin position="27"/>
        <end position="51"/>
    </location>
</feature>
<protein>
    <recommendedName>
        <fullName evidence="2">Myb/SANT-like domain-containing protein</fullName>
    </recommendedName>
</protein>
<evidence type="ECO:0000313" key="3">
    <source>
        <dbReference type="EMBL" id="GFP83830.1"/>
    </source>
</evidence>
<feature type="region of interest" description="Disordered" evidence="1">
    <location>
        <begin position="311"/>
        <end position="356"/>
    </location>
</feature>
<accession>A0A830B807</accession>
<dbReference type="OrthoDB" id="889103at2759"/>
<dbReference type="PANTHER" id="PTHR47584:SF14">
    <property type="entry name" value="L10-INTERACTING MYB DOMAIN-CONTAINING PROTEIN-LIKE"/>
    <property type="match status" value="1"/>
</dbReference>
<organism evidence="3 4">
    <name type="scientific">Phtheirospermum japonicum</name>
    <dbReference type="NCBI Taxonomy" id="374723"/>
    <lineage>
        <taxon>Eukaryota</taxon>
        <taxon>Viridiplantae</taxon>
        <taxon>Streptophyta</taxon>
        <taxon>Embryophyta</taxon>
        <taxon>Tracheophyta</taxon>
        <taxon>Spermatophyta</taxon>
        <taxon>Magnoliopsida</taxon>
        <taxon>eudicotyledons</taxon>
        <taxon>Gunneridae</taxon>
        <taxon>Pentapetalae</taxon>
        <taxon>asterids</taxon>
        <taxon>lamiids</taxon>
        <taxon>Lamiales</taxon>
        <taxon>Orobanchaceae</taxon>
        <taxon>Orobanchaceae incertae sedis</taxon>
        <taxon>Phtheirospermum</taxon>
    </lineage>
</organism>
<feature type="region of interest" description="Disordered" evidence="1">
    <location>
        <begin position="368"/>
        <end position="391"/>
    </location>
</feature>
<gene>
    <name evidence="3" type="ORF">PHJA_000526500</name>
</gene>
<feature type="compositionally biased region" description="Polar residues" evidence="1">
    <location>
        <begin position="331"/>
        <end position="342"/>
    </location>
</feature>
<proteinExistence type="predicted"/>
<dbReference type="Pfam" id="PF12776">
    <property type="entry name" value="Myb_DNA-bind_3"/>
    <property type="match status" value="1"/>
</dbReference>
<feature type="compositionally biased region" description="Polar residues" evidence="1">
    <location>
        <begin position="27"/>
        <end position="38"/>
    </location>
</feature>
<sequence>MEDVRLGDISPPRPRVLFGEEATATINEGSSGSRSVNSPPRKLRKMASSSPTTFMPSTVGADAQWPIENEQAFVQLMYDEVVKGNVAGSEFTQSQWINFMVSMKEKFPAYTYTAAQLKGKCDRLKQRWKKYHRILTTASGFGWDASNGLITGSEESWAFWISANQGDEVLRRKGLKFYNELTTIFSPTTATRSMSRVSTQRLPRLETFDCDVEDDYHPERYRTFKYLLAEPTVKWNQTTNVLQVPNSVRRQFSKKWALAHHYFEHGDEDWDLLNGVFGLLEDLCAYPGEIEDDDARLIQRHNQLLHFIDEENATHSTGSNSVEGFEKRRQSNPTKAPGSSSKYYPVDGLSDRESRVGPVDSYMHWVRNLGTERSEEEETTLASDARWNDRQ</sequence>
<dbReference type="Proteomes" id="UP000653305">
    <property type="component" value="Unassembled WGS sequence"/>
</dbReference>
<evidence type="ECO:0000256" key="1">
    <source>
        <dbReference type="SAM" id="MobiDB-lite"/>
    </source>
</evidence>
<evidence type="ECO:0000259" key="2">
    <source>
        <dbReference type="Pfam" id="PF12776"/>
    </source>
</evidence>
<name>A0A830B807_9LAMI</name>
<dbReference type="InterPro" id="IPR045026">
    <property type="entry name" value="LIMYB"/>
</dbReference>